<keyword evidence="3 4" id="KW-0443">Lipid metabolism</keyword>
<dbReference type="GO" id="GO:0016787">
    <property type="term" value="F:hydrolase activity"/>
    <property type="evidence" value="ECO:0007669"/>
    <property type="project" value="UniProtKB-UniRule"/>
</dbReference>
<comment type="caution">
    <text evidence="4">Lacks conserved residue(s) required for the propagation of feature annotation.</text>
</comment>
<evidence type="ECO:0000256" key="4">
    <source>
        <dbReference type="PROSITE-ProRule" id="PRU01161"/>
    </source>
</evidence>
<dbReference type="PANTHER" id="PTHR14226:SF76">
    <property type="entry name" value="NTE FAMILY PROTEIN RSSA"/>
    <property type="match status" value="1"/>
</dbReference>
<dbReference type="SUPFAM" id="SSF52151">
    <property type="entry name" value="FabD/lysophospholipase-like"/>
    <property type="match status" value="1"/>
</dbReference>
<dbReference type="Gene3D" id="3.40.1090.10">
    <property type="entry name" value="Cytosolic phospholipase A2 catalytic domain"/>
    <property type="match status" value="2"/>
</dbReference>
<comment type="caution">
    <text evidence="6">The sequence shown here is derived from an EMBL/GenBank/DDBJ whole genome shotgun (WGS) entry which is preliminary data.</text>
</comment>
<evidence type="ECO:0000256" key="1">
    <source>
        <dbReference type="ARBA" id="ARBA00022801"/>
    </source>
</evidence>
<keyword evidence="1 4" id="KW-0378">Hydrolase</keyword>
<dbReference type="GO" id="GO:0016042">
    <property type="term" value="P:lipid catabolic process"/>
    <property type="evidence" value="ECO:0007669"/>
    <property type="project" value="UniProtKB-UniRule"/>
</dbReference>
<dbReference type="PANTHER" id="PTHR14226">
    <property type="entry name" value="NEUROPATHY TARGET ESTERASE/SWISS CHEESE D.MELANOGASTER"/>
    <property type="match status" value="1"/>
</dbReference>
<organism evidence="6 7">
    <name type="scientific">Marimonas arenosa</name>
    <dbReference type="NCBI Taxonomy" id="1795305"/>
    <lineage>
        <taxon>Bacteria</taxon>
        <taxon>Pseudomonadati</taxon>
        <taxon>Pseudomonadota</taxon>
        <taxon>Alphaproteobacteria</taxon>
        <taxon>Rhodobacterales</taxon>
        <taxon>Paracoccaceae</taxon>
        <taxon>Marimonas</taxon>
    </lineage>
</organism>
<feature type="active site" description="Proton acceptor" evidence="4">
    <location>
        <position position="152"/>
    </location>
</feature>
<dbReference type="EMBL" id="JANHAX010000001">
    <property type="protein sequence ID" value="MDQ2089034.1"/>
    <property type="molecule type" value="Genomic_DNA"/>
</dbReference>
<feature type="short sequence motif" description="DGA/G" evidence="4">
    <location>
        <begin position="152"/>
        <end position="154"/>
    </location>
</feature>
<dbReference type="Proteomes" id="UP001226762">
    <property type="component" value="Unassembled WGS sequence"/>
</dbReference>
<proteinExistence type="predicted"/>
<feature type="active site" description="Nucleophile" evidence="4">
    <location>
        <position position="38"/>
    </location>
</feature>
<accession>A0AAE3WA88</accession>
<feature type="short sequence motif" description="GXSXG" evidence="4">
    <location>
        <begin position="36"/>
        <end position="40"/>
    </location>
</feature>
<dbReference type="RefSeq" id="WP_306734287.1">
    <property type="nucleotide sequence ID" value="NZ_JANHAX010000001.1"/>
</dbReference>
<protein>
    <submittedName>
        <fullName evidence="6">Patatin-like phospholipase family protein</fullName>
    </submittedName>
</protein>
<dbReference type="AlphaFoldDB" id="A0AAE3WA88"/>
<evidence type="ECO:0000313" key="6">
    <source>
        <dbReference type="EMBL" id="MDQ2089034.1"/>
    </source>
</evidence>
<evidence type="ECO:0000256" key="2">
    <source>
        <dbReference type="ARBA" id="ARBA00022963"/>
    </source>
</evidence>
<dbReference type="InterPro" id="IPR016035">
    <property type="entry name" value="Acyl_Trfase/lysoPLipase"/>
</dbReference>
<keyword evidence="2 4" id="KW-0442">Lipid degradation</keyword>
<reference evidence="6" key="1">
    <citation type="submission" date="2022-07" db="EMBL/GenBank/DDBJ databases">
        <authorList>
            <person name="Otstavnykh N."/>
            <person name="Isaeva M."/>
            <person name="Bystritskaya E."/>
        </authorList>
    </citation>
    <scope>NUCLEOTIDE SEQUENCE</scope>
    <source>
        <strain evidence="6">KCTC 52189</strain>
    </source>
</reference>
<reference evidence="6" key="2">
    <citation type="submission" date="2023-02" db="EMBL/GenBank/DDBJ databases">
        <title>'Rhodoalgimonas zhirmunskyi' gen. nov., isolated from a red alga.</title>
        <authorList>
            <person name="Nedashkovskaya O.I."/>
            <person name="Otstavnykh N.Y."/>
            <person name="Bystritskaya E.P."/>
            <person name="Balabanova L.A."/>
            <person name="Isaeva M.P."/>
        </authorList>
    </citation>
    <scope>NUCLEOTIDE SEQUENCE</scope>
    <source>
        <strain evidence="6">KCTC 52189</strain>
    </source>
</reference>
<sequence>MRLGLALGSGGARGWCHIGVLQELRDMGIAPDVVAGCSMGALVGAAWAADRLDALEDWARSLSLQKFLTYVDLRLAGGGLVQGAAIRDVLRDLDVPERFNALKRPLIVVATDMASGREVWIQDGDLFRAIRGSISIPGVFSPARKDGKWLLDGGVTNPVPCSACRALGADRTIAVNPNAKPGHDLWREKERSGGIWDFLDDPGLTKYLPDPVRSYLVDKKSEAMPPNYVDVVSTAIDIMTDFMRQARQAADPPHILLDADLMNTMTVLELHRAGEAIDEGRRMVRDRADDIREVVERAR</sequence>
<evidence type="ECO:0000256" key="3">
    <source>
        <dbReference type="ARBA" id="ARBA00023098"/>
    </source>
</evidence>
<dbReference type="Pfam" id="PF01734">
    <property type="entry name" value="Patatin"/>
    <property type="match status" value="1"/>
</dbReference>
<dbReference type="InterPro" id="IPR002641">
    <property type="entry name" value="PNPLA_dom"/>
</dbReference>
<name>A0AAE3WA88_9RHOB</name>
<feature type="domain" description="PNPLA" evidence="5">
    <location>
        <begin position="5"/>
        <end position="165"/>
    </location>
</feature>
<dbReference type="InterPro" id="IPR050301">
    <property type="entry name" value="NTE"/>
</dbReference>
<keyword evidence="7" id="KW-1185">Reference proteome</keyword>
<evidence type="ECO:0000313" key="7">
    <source>
        <dbReference type="Proteomes" id="UP001226762"/>
    </source>
</evidence>
<dbReference type="PROSITE" id="PS51635">
    <property type="entry name" value="PNPLA"/>
    <property type="match status" value="1"/>
</dbReference>
<gene>
    <name evidence="6" type="ORF">NO357_03855</name>
</gene>
<evidence type="ECO:0000259" key="5">
    <source>
        <dbReference type="PROSITE" id="PS51635"/>
    </source>
</evidence>